<feature type="transmembrane region" description="Helical" evidence="1">
    <location>
        <begin position="64"/>
        <end position="82"/>
    </location>
</feature>
<dbReference type="EMBL" id="JAHRIM010064392">
    <property type="protein sequence ID" value="MEQ2272048.1"/>
    <property type="molecule type" value="Genomic_DNA"/>
</dbReference>
<keyword evidence="1" id="KW-1133">Transmembrane helix</keyword>
<evidence type="ECO:0000313" key="2">
    <source>
        <dbReference type="EMBL" id="MEQ2272048.1"/>
    </source>
</evidence>
<sequence>MADVILHHNTVVVVFLGHNSAKDILMFSIQRWLRSSSRNSDISTILQLHLGAGKAPRASHSTSILPLGSLIILIVGFGHAPVNIKYQLFFLFTCSSSSGR</sequence>
<organism evidence="2 3">
    <name type="scientific">Xenotaenia resolanae</name>
    <dbReference type="NCBI Taxonomy" id="208358"/>
    <lineage>
        <taxon>Eukaryota</taxon>
        <taxon>Metazoa</taxon>
        <taxon>Chordata</taxon>
        <taxon>Craniata</taxon>
        <taxon>Vertebrata</taxon>
        <taxon>Euteleostomi</taxon>
        <taxon>Actinopterygii</taxon>
        <taxon>Neopterygii</taxon>
        <taxon>Teleostei</taxon>
        <taxon>Neoteleostei</taxon>
        <taxon>Acanthomorphata</taxon>
        <taxon>Ovalentaria</taxon>
        <taxon>Atherinomorphae</taxon>
        <taxon>Cyprinodontiformes</taxon>
        <taxon>Goodeidae</taxon>
        <taxon>Xenotaenia</taxon>
    </lineage>
</organism>
<proteinExistence type="predicted"/>
<keyword evidence="1" id="KW-0812">Transmembrane</keyword>
<keyword evidence="3" id="KW-1185">Reference proteome</keyword>
<name>A0ABV0WT27_9TELE</name>
<evidence type="ECO:0000256" key="1">
    <source>
        <dbReference type="SAM" id="Phobius"/>
    </source>
</evidence>
<gene>
    <name evidence="2" type="ORF">XENORESO_013820</name>
</gene>
<evidence type="ECO:0000313" key="3">
    <source>
        <dbReference type="Proteomes" id="UP001444071"/>
    </source>
</evidence>
<keyword evidence="1" id="KW-0472">Membrane</keyword>
<accession>A0ABV0WT27</accession>
<comment type="caution">
    <text evidence="2">The sequence shown here is derived from an EMBL/GenBank/DDBJ whole genome shotgun (WGS) entry which is preliminary data.</text>
</comment>
<dbReference type="Proteomes" id="UP001444071">
    <property type="component" value="Unassembled WGS sequence"/>
</dbReference>
<reference evidence="2 3" key="1">
    <citation type="submission" date="2021-06" db="EMBL/GenBank/DDBJ databases">
        <authorList>
            <person name="Palmer J.M."/>
        </authorList>
    </citation>
    <scope>NUCLEOTIDE SEQUENCE [LARGE SCALE GENOMIC DNA]</scope>
    <source>
        <strain evidence="2 3">XR_2019</strain>
        <tissue evidence="2">Muscle</tissue>
    </source>
</reference>
<protein>
    <submittedName>
        <fullName evidence="2">Uncharacterized protein</fullName>
    </submittedName>
</protein>